<dbReference type="Proteomes" id="UP000234681">
    <property type="component" value="Chromosome 11"/>
</dbReference>
<name>A6IQK2_RAT</name>
<proteinExistence type="predicted"/>
<evidence type="ECO:0000313" key="2">
    <source>
        <dbReference type="Proteomes" id="UP000234681"/>
    </source>
</evidence>
<protein>
    <submittedName>
        <fullName evidence="1">RCG52688</fullName>
    </submittedName>
</protein>
<dbReference type="AlphaFoldDB" id="A6IQK2"/>
<dbReference type="EMBL" id="CH473967">
    <property type="protein sequence ID" value="EDM11005.1"/>
    <property type="molecule type" value="Genomic_DNA"/>
</dbReference>
<reference evidence="2" key="1">
    <citation type="submission" date="2005-09" db="EMBL/GenBank/DDBJ databases">
        <authorList>
            <person name="Mural R.J."/>
            <person name="Li P.W."/>
            <person name="Adams M.D."/>
            <person name="Amanatides P.G."/>
            <person name="Baden-Tillson H."/>
            <person name="Barnstead M."/>
            <person name="Chin S.H."/>
            <person name="Dew I."/>
            <person name="Evans C.A."/>
            <person name="Ferriera S."/>
            <person name="Flanigan M."/>
            <person name="Fosler C."/>
            <person name="Glodek A."/>
            <person name="Gu Z."/>
            <person name="Holt R.A."/>
            <person name="Jennings D."/>
            <person name="Kraft C.L."/>
            <person name="Lu F."/>
            <person name="Nguyen T."/>
            <person name="Nusskern D.R."/>
            <person name="Pfannkoch C.M."/>
            <person name="Sitter C."/>
            <person name="Sutton G.G."/>
            <person name="Venter J.C."/>
            <person name="Wang Z."/>
            <person name="Woodage T."/>
            <person name="Zheng X.H."/>
            <person name="Zhong F."/>
        </authorList>
    </citation>
    <scope>NUCLEOTIDE SEQUENCE [LARGE SCALE GENOMIC DNA]</scope>
    <source>
        <strain>BN</strain>
        <strain evidence="2">Sprague-Dawley</strain>
    </source>
</reference>
<evidence type="ECO:0000313" key="1">
    <source>
        <dbReference type="EMBL" id="EDM11005.1"/>
    </source>
</evidence>
<organism evidence="1 2">
    <name type="scientific">Rattus norvegicus</name>
    <name type="common">Rat</name>
    <dbReference type="NCBI Taxonomy" id="10116"/>
    <lineage>
        <taxon>Eukaryota</taxon>
        <taxon>Metazoa</taxon>
        <taxon>Chordata</taxon>
        <taxon>Craniata</taxon>
        <taxon>Vertebrata</taxon>
        <taxon>Euteleostomi</taxon>
        <taxon>Mammalia</taxon>
        <taxon>Eutheria</taxon>
        <taxon>Euarchontoglires</taxon>
        <taxon>Glires</taxon>
        <taxon>Rodentia</taxon>
        <taxon>Myomorpha</taxon>
        <taxon>Muroidea</taxon>
        <taxon>Muridae</taxon>
        <taxon>Murinae</taxon>
        <taxon>Rattus</taxon>
    </lineage>
</organism>
<gene>
    <name evidence="1" type="ORF">rCG_52688</name>
</gene>
<accession>A6IQK2</accession>
<sequence>MQVLNIMTVLISLSLKKNL</sequence>